<sequence>MAHVVRELDLNAYYGSHTMMDKMNVVPGLKTSTAFFTFLRANLVVNPSAVSTPTMEPTSSPLLPLPSASPLVTVDGPPQNGHGLHAVPDDLPPLAVGPLTSEPDKVAALQLIADSIAQQRQSASRNLIFHPYLLGLFAAGLGLAYQYSWRLKRDLGTALLLHSGVIMIYLLTIRYFTGEYVQVAENLKWSWLVHDRYPDAGNSSHSNTHSRTNSRTHSRNNSNSSNISNHGPDEDTIIGVHFGSALIGALVLRLEPSPSVAGGGGGGSNRKRARSSVLRGGRGVIRAWTVKLKYRGKGVGADLLHEAVRATRERCGRDAGVGFAKEHANSTMVLPEVFNGPFRRSEQRAARALEDVLGEWEGGKRRRRN</sequence>
<name>A0AAI8YQK1_9PEZI</name>
<keyword evidence="4" id="KW-1185">Reference proteome</keyword>
<dbReference type="EMBL" id="CAUWAG010000020">
    <property type="protein sequence ID" value="CAJ2513506.1"/>
    <property type="molecule type" value="Genomic_DNA"/>
</dbReference>
<evidence type="ECO:0000256" key="2">
    <source>
        <dbReference type="SAM" id="Phobius"/>
    </source>
</evidence>
<reference evidence="3" key="1">
    <citation type="submission" date="2023-10" db="EMBL/GenBank/DDBJ databases">
        <authorList>
            <person name="Hackl T."/>
        </authorList>
    </citation>
    <scope>NUCLEOTIDE SEQUENCE</scope>
</reference>
<protein>
    <submittedName>
        <fullName evidence="3">Uu.00g016250.m01.CDS01</fullName>
    </submittedName>
</protein>
<gene>
    <name evidence="3" type="ORF">KHLLAP_LOCUS13974</name>
</gene>
<organism evidence="3 4">
    <name type="scientific">Anthostomella pinea</name>
    <dbReference type="NCBI Taxonomy" id="933095"/>
    <lineage>
        <taxon>Eukaryota</taxon>
        <taxon>Fungi</taxon>
        <taxon>Dikarya</taxon>
        <taxon>Ascomycota</taxon>
        <taxon>Pezizomycotina</taxon>
        <taxon>Sordariomycetes</taxon>
        <taxon>Xylariomycetidae</taxon>
        <taxon>Xylariales</taxon>
        <taxon>Xylariaceae</taxon>
        <taxon>Anthostomella</taxon>
    </lineage>
</organism>
<keyword evidence="2" id="KW-0472">Membrane</keyword>
<feature type="compositionally biased region" description="Low complexity" evidence="1">
    <location>
        <begin position="202"/>
        <end position="211"/>
    </location>
</feature>
<dbReference type="AlphaFoldDB" id="A0AAI8YQK1"/>
<dbReference type="Gene3D" id="3.40.630.30">
    <property type="match status" value="1"/>
</dbReference>
<evidence type="ECO:0000256" key="1">
    <source>
        <dbReference type="SAM" id="MobiDB-lite"/>
    </source>
</evidence>
<proteinExistence type="predicted"/>
<feature type="region of interest" description="Disordered" evidence="1">
    <location>
        <begin position="200"/>
        <end position="231"/>
    </location>
</feature>
<accession>A0AAI8YQK1</accession>
<evidence type="ECO:0000313" key="3">
    <source>
        <dbReference type="EMBL" id="CAJ2513506.1"/>
    </source>
</evidence>
<feature type="transmembrane region" description="Helical" evidence="2">
    <location>
        <begin position="159"/>
        <end position="177"/>
    </location>
</feature>
<feature type="transmembrane region" description="Helical" evidence="2">
    <location>
        <begin position="127"/>
        <end position="147"/>
    </location>
</feature>
<keyword evidence="2" id="KW-0812">Transmembrane</keyword>
<comment type="caution">
    <text evidence="3">The sequence shown here is derived from an EMBL/GenBank/DDBJ whole genome shotgun (WGS) entry which is preliminary data.</text>
</comment>
<feature type="compositionally biased region" description="Low complexity" evidence="1">
    <location>
        <begin position="219"/>
        <end position="229"/>
    </location>
</feature>
<dbReference type="Proteomes" id="UP001295740">
    <property type="component" value="Unassembled WGS sequence"/>
</dbReference>
<keyword evidence="2" id="KW-1133">Transmembrane helix</keyword>
<evidence type="ECO:0000313" key="4">
    <source>
        <dbReference type="Proteomes" id="UP001295740"/>
    </source>
</evidence>